<dbReference type="Proteomes" id="UP000267223">
    <property type="component" value="Unassembled WGS sequence"/>
</dbReference>
<dbReference type="Pfam" id="PF09674">
    <property type="entry name" value="DUF2400"/>
    <property type="match status" value="1"/>
</dbReference>
<protein>
    <submittedName>
        <fullName evidence="1">TIGR02757 family protein</fullName>
    </submittedName>
</protein>
<keyword evidence="2" id="KW-1185">Reference proteome</keyword>
<reference evidence="1 2" key="1">
    <citation type="submission" date="2018-11" db="EMBL/GenBank/DDBJ databases">
        <title>Draft genome sequence of Ferruginibacter sp. BO-59.</title>
        <authorList>
            <person name="Im W.T."/>
        </authorList>
    </citation>
    <scope>NUCLEOTIDE SEQUENCE [LARGE SCALE GENOMIC DNA]</scope>
    <source>
        <strain evidence="1 2">BO-59</strain>
    </source>
</reference>
<proteinExistence type="predicted"/>
<dbReference type="AlphaFoldDB" id="A0A3M9NJ98"/>
<evidence type="ECO:0000313" key="1">
    <source>
        <dbReference type="EMBL" id="RNI37273.1"/>
    </source>
</evidence>
<comment type="caution">
    <text evidence="1">The sequence shown here is derived from an EMBL/GenBank/DDBJ whole genome shotgun (WGS) entry which is preliminary data.</text>
</comment>
<accession>A0A3M9NJ98</accession>
<sequence length="262" mass="30916">MEEKNLKNFKIFLDKKVKEFNNVSFIKDDPVCLPHLFTKKQDIEIAGFFAATFAWGIRKTIINKGMSLFQLMDNAPYDFCIHHSESDLKKLEGFCHRTFNDTDLLYFISFFKYHYSKNNSLESAFFNKKTLGAKEIVIENALNYFNQYFFSMEDIPRRTKKHVAAPNKNSSCKRLNMFLRWMVRHDNNGVDFGIWKKIKPSDLICPVDLHVARVSRRLNLLSRKQVDWLAAMELTEHLRKFDAADPVKYDFALFSLGIYEKY</sequence>
<name>A0A3M9NJ98_9BACT</name>
<dbReference type="SUPFAM" id="SSF48150">
    <property type="entry name" value="DNA-glycosylase"/>
    <property type="match status" value="1"/>
</dbReference>
<organism evidence="1 2">
    <name type="scientific">Hanamia caeni</name>
    <dbReference type="NCBI Taxonomy" id="2294116"/>
    <lineage>
        <taxon>Bacteria</taxon>
        <taxon>Pseudomonadati</taxon>
        <taxon>Bacteroidota</taxon>
        <taxon>Chitinophagia</taxon>
        <taxon>Chitinophagales</taxon>
        <taxon>Chitinophagaceae</taxon>
        <taxon>Hanamia</taxon>
    </lineage>
</organism>
<dbReference type="GO" id="GO:0006281">
    <property type="term" value="P:DNA repair"/>
    <property type="evidence" value="ECO:0007669"/>
    <property type="project" value="InterPro"/>
</dbReference>
<dbReference type="InterPro" id="IPR011257">
    <property type="entry name" value="DNA_glycosylase"/>
</dbReference>
<dbReference type="RefSeq" id="WP_123120114.1">
    <property type="nucleotide sequence ID" value="NZ_RJJR01000005.1"/>
</dbReference>
<evidence type="ECO:0000313" key="2">
    <source>
        <dbReference type="Proteomes" id="UP000267223"/>
    </source>
</evidence>
<dbReference type="EMBL" id="RJJR01000005">
    <property type="protein sequence ID" value="RNI37273.1"/>
    <property type="molecule type" value="Genomic_DNA"/>
</dbReference>
<dbReference type="GO" id="GO:0003824">
    <property type="term" value="F:catalytic activity"/>
    <property type="evidence" value="ECO:0007669"/>
    <property type="project" value="InterPro"/>
</dbReference>
<dbReference type="NCBIfam" id="TIGR02757">
    <property type="entry name" value="TIGR02757 family protein"/>
    <property type="match status" value="1"/>
</dbReference>
<dbReference type="InterPro" id="IPR014127">
    <property type="entry name" value="CHP02757"/>
</dbReference>
<gene>
    <name evidence="1" type="ORF">EFY79_07690</name>
</gene>
<dbReference type="OrthoDB" id="9773332at2"/>